<feature type="chain" id="PRO_5040804908" evidence="1">
    <location>
        <begin position="23"/>
        <end position="405"/>
    </location>
</feature>
<sequence length="405" mass="43143">MSSWRRLLAAAAVAALTLGAGAALVPAVATAAPLYPVSDGDPFYTAPPGLAAHKPGDVLRVRQLPDNWQFPTSHVWQVLFRSTGAEGQPIAADTTYVLPNNHQPNGPLLSYQPIINALGTKCRVENELYTSDPLLQIRQAPALNVALLRGWAVSLPDHLGPDMEYGAARLGGQITLDGIRAVQRLPQFLVQRSPVALAGYSGGGLATAWAAAMARSYAPELHIVGSAEGGVPMNLAKMAHALADHPHPAFGLAFAAALGLERAYPNQLDVTDQLNAQGRRLQHEIANGCTNEIMAFGAGHSAGQMTDNTNFMDDPAAWKLLNENSLELYQGIPDMPIFEWHSPTDVLIPVDSIENTLHRYCQAGVKVESMQVPSPDHLSAAVIGSPAAFDWLADRFADAPAPSNC</sequence>
<dbReference type="Gene3D" id="1.10.260.130">
    <property type="match status" value="1"/>
</dbReference>
<keyword evidence="3" id="KW-1185">Reference proteome</keyword>
<dbReference type="GO" id="GO:0016042">
    <property type="term" value="P:lipid catabolic process"/>
    <property type="evidence" value="ECO:0007669"/>
    <property type="project" value="InterPro"/>
</dbReference>
<gene>
    <name evidence="2" type="ORF">NVS88_18400</name>
</gene>
<evidence type="ECO:0000313" key="2">
    <source>
        <dbReference type="EMBL" id="MDG3016530.1"/>
    </source>
</evidence>
<dbReference type="PANTHER" id="PTHR34853">
    <property type="match status" value="1"/>
</dbReference>
<dbReference type="PROSITE" id="PS51318">
    <property type="entry name" value="TAT"/>
    <property type="match status" value="1"/>
</dbReference>
<dbReference type="Proteomes" id="UP001152755">
    <property type="component" value="Unassembled WGS sequence"/>
</dbReference>
<dbReference type="EMBL" id="JANRHA010000014">
    <property type="protein sequence ID" value="MDG3016530.1"/>
    <property type="molecule type" value="Genomic_DNA"/>
</dbReference>
<dbReference type="AlphaFoldDB" id="A0A9X4M1Y1"/>
<reference evidence="2" key="1">
    <citation type="submission" date="2022-08" db="EMBL/GenBank/DDBJ databases">
        <title>Genome analysis of Corynebacteriales strain.</title>
        <authorList>
            <person name="Lee S.D."/>
        </authorList>
    </citation>
    <scope>NUCLEOTIDE SEQUENCE</scope>
    <source>
        <strain evidence="2">D3-21</strain>
    </source>
</reference>
<evidence type="ECO:0000256" key="1">
    <source>
        <dbReference type="SAM" id="SignalP"/>
    </source>
</evidence>
<feature type="signal peptide" evidence="1">
    <location>
        <begin position="1"/>
        <end position="22"/>
    </location>
</feature>
<dbReference type="RefSeq" id="WP_277829799.1">
    <property type="nucleotide sequence ID" value="NZ_JAAIVF010000001.1"/>
</dbReference>
<dbReference type="Pfam" id="PF03583">
    <property type="entry name" value="LIP"/>
    <property type="match status" value="1"/>
</dbReference>
<dbReference type="GO" id="GO:0004806">
    <property type="term" value="F:triacylglycerol lipase activity"/>
    <property type="evidence" value="ECO:0007669"/>
    <property type="project" value="InterPro"/>
</dbReference>
<dbReference type="PANTHER" id="PTHR34853:SF1">
    <property type="entry name" value="LIPASE 5"/>
    <property type="match status" value="1"/>
</dbReference>
<dbReference type="InterPro" id="IPR029058">
    <property type="entry name" value="AB_hydrolase_fold"/>
</dbReference>
<organism evidence="2 3">
    <name type="scientific">Speluncibacter jeojiensis</name>
    <dbReference type="NCBI Taxonomy" id="2710754"/>
    <lineage>
        <taxon>Bacteria</taxon>
        <taxon>Bacillati</taxon>
        <taxon>Actinomycetota</taxon>
        <taxon>Actinomycetes</taxon>
        <taxon>Mycobacteriales</taxon>
        <taxon>Speluncibacteraceae</taxon>
        <taxon>Speluncibacter</taxon>
    </lineage>
</organism>
<dbReference type="Gene3D" id="3.40.50.1820">
    <property type="entry name" value="alpha/beta hydrolase"/>
    <property type="match status" value="1"/>
</dbReference>
<accession>A0A9X4M1Y1</accession>
<dbReference type="InterPro" id="IPR005152">
    <property type="entry name" value="Lipase_secreted"/>
</dbReference>
<dbReference type="SUPFAM" id="SSF53474">
    <property type="entry name" value="alpha/beta-Hydrolases"/>
    <property type="match status" value="1"/>
</dbReference>
<protein>
    <submittedName>
        <fullName evidence="2">Lipase family protein</fullName>
    </submittedName>
</protein>
<dbReference type="InterPro" id="IPR006311">
    <property type="entry name" value="TAT_signal"/>
</dbReference>
<dbReference type="PIRSF" id="PIRSF029171">
    <property type="entry name" value="Esterase_LipA"/>
    <property type="match status" value="1"/>
</dbReference>
<evidence type="ECO:0000313" key="3">
    <source>
        <dbReference type="Proteomes" id="UP001152755"/>
    </source>
</evidence>
<name>A0A9X4M1Y1_9ACTN</name>
<comment type="caution">
    <text evidence="2">The sequence shown here is derived from an EMBL/GenBank/DDBJ whole genome shotgun (WGS) entry which is preliminary data.</text>
</comment>
<proteinExistence type="predicted"/>
<keyword evidence="1" id="KW-0732">Signal</keyword>